<dbReference type="InterPro" id="IPR039355">
    <property type="entry name" value="Transcription_factor_GATA"/>
</dbReference>
<dbReference type="PANTHER" id="PTHR10071">
    <property type="entry name" value="TRANSCRIPTION FACTOR GATA FAMILY MEMBER"/>
    <property type="match status" value="1"/>
</dbReference>
<feature type="region of interest" description="Disordered" evidence="7">
    <location>
        <begin position="1"/>
        <end position="31"/>
    </location>
</feature>
<dbReference type="GO" id="GO:0005634">
    <property type="term" value="C:nucleus"/>
    <property type="evidence" value="ECO:0007669"/>
    <property type="project" value="UniProtKB-SubCell"/>
</dbReference>
<comment type="subcellular location">
    <subcellularLocation>
        <location evidence="1">Nucleus</location>
    </subcellularLocation>
</comment>
<dbReference type="GO" id="GO:0045944">
    <property type="term" value="P:positive regulation of transcription by RNA polymerase II"/>
    <property type="evidence" value="ECO:0007669"/>
    <property type="project" value="TreeGrafter"/>
</dbReference>
<evidence type="ECO:0000256" key="1">
    <source>
        <dbReference type="ARBA" id="ARBA00004123"/>
    </source>
</evidence>
<gene>
    <name evidence="9" type="ORF">FCALED_LOCUS10162</name>
</gene>
<comment type="caution">
    <text evidence="9">The sequence shown here is derived from an EMBL/GenBank/DDBJ whole genome shotgun (WGS) entry which is preliminary data.</text>
</comment>
<dbReference type="PANTHER" id="PTHR10071:SF281">
    <property type="entry name" value="BOX A-BINDING FACTOR-RELATED"/>
    <property type="match status" value="1"/>
</dbReference>
<evidence type="ECO:0000256" key="6">
    <source>
        <dbReference type="PROSITE-ProRule" id="PRU00094"/>
    </source>
</evidence>
<dbReference type="GO" id="GO:0000122">
    <property type="term" value="P:negative regulation of transcription by RNA polymerase II"/>
    <property type="evidence" value="ECO:0007669"/>
    <property type="project" value="TreeGrafter"/>
</dbReference>
<dbReference type="PROSITE" id="PS00344">
    <property type="entry name" value="GATA_ZN_FINGER_1"/>
    <property type="match status" value="1"/>
</dbReference>
<proteinExistence type="predicted"/>
<dbReference type="CDD" id="cd00202">
    <property type="entry name" value="ZnF_GATA"/>
    <property type="match status" value="2"/>
</dbReference>
<feature type="domain" description="GATA-type" evidence="8">
    <location>
        <begin position="287"/>
        <end position="337"/>
    </location>
</feature>
<evidence type="ECO:0000256" key="4">
    <source>
        <dbReference type="ARBA" id="ARBA00022833"/>
    </source>
</evidence>
<feature type="domain" description="GATA-type" evidence="8">
    <location>
        <begin position="341"/>
        <end position="394"/>
    </location>
</feature>
<dbReference type="PROSITE" id="PS50114">
    <property type="entry name" value="GATA_ZN_FINGER_2"/>
    <property type="match status" value="2"/>
</dbReference>
<feature type="compositionally biased region" description="Polar residues" evidence="7">
    <location>
        <begin position="90"/>
        <end position="101"/>
    </location>
</feature>
<feature type="compositionally biased region" description="Polar residues" evidence="7">
    <location>
        <begin position="65"/>
        <end position="74"/>
    </location>
</feature>
<protein>
    <submittedName>
        <fullName evidence="9">9959_t:CDS:1</fullName>
    </submittedName>
</protein>
<dbReference type="Proteomes" id="UP000789570">
    <property type="component" value="Unassembled WGS sequence"/>
</dbReference>
<dbReference type="AlphaFoldDB" id="A0A9N9DEV9"/>
<evidence type="ECO:0000313" key="10">
    <source>
        <dbReference type="Proteomes" id="UP000789570"/>
    </source>
</evidence>
<accession>A0A9N9DEV9</accession>
<evidence type="ECO:0000256" key="3">
    <source>
        <dbReference type="ARBA" id="ARBA00022771"/>
    </source>
</evidence>
<feature type="compositionally biased region" description="Basic and acidic residues" evidence="7">
    <location>
        <begin position="75"/>
        <end position="84"/>
    </location>
</feature>
<evidence type="ECO:0000256" key="2">
    <source>
        <dbReference type="ARBA" id="ARBA00022723"/>
    </source>
</evidence>
<keyword evidence="5" id="KW-0539">Nucleus</keyword>
<dbReference type="Gene3D" id="3.30.50.10">
    <property type="entry name" value="Erythroid Transcription Factor GATA-1, subunit A"/>
    <property type="match status" value="2"/>
</dbReference>
<evidence type="ECO:0000313" key="9">
    <source>
        <dbReference type="EMBL" id="CAG8632905.1"/>
    </source>
</evidence>
<evidence type="ECO:0000256" key="7">
    <source>
        <dbReference type="SAM" id="MobiDB-lite"/>
    </source>
</evidence>
<organism evidence="9 10">
    <name type="scientific">Funneliformis caledonium</name>
    <dbReference type="NCBI Taxonomy" id="1117310"/>
    <lineage>
        <taxon>Eukaryota</taxon>
        <taxon>Fungi</taxon>
        <taxon>Fungi incertae sedis</taxon>
        <taxon>Mucoromycota</taxon>
        <taxon>Glomeromycotina</taxon>
        <taxon>Glomeromycetes</taxon>
        <taxon>Glomerales</taxon>
        <taxon>Glomeraceae</taxon>
        <taxon>Funneliformis</taxon>
    </lineage>
</organism>
<dbReference type="Pfam" id="PF00320">
    <property type="entry name" value="GATA"/>
    <property type="match status" value="2"/>
</dbReference>
<dbReference type="SMART" id="SM00401">
    <property type="entry name" value="ZnF_GATA"/>
    <property type="match status" value="2"/>
</dbReference>
<keyword evidence="3 6" id="KW-0863">Zinc-finger</keyword>
<keyword evidence="4" id="KW-0862">Zinc</keyword>
<dbReference type="GO" id="GO:0000978">
    <property type="term" value="F:RNA polymerase II cis-regulatory region sequence-specific DNA binding"/>
    <property type="evidence" value="ECO:0007669"/>
    <property type="project" value="TreeGrafter"/>
</dbReference>
<dbReference type="EMBL" id="CAJVPQ010003611">
    <property type="protein sequence ID" value="CAG8632905.1"/>
    <property type="molecule type" value="Genomic_DNA"/>
</dbReference>
<evidence type="ECO:0000259" key="8">
    <source>
        <dbReference type="PROSITE" id="PS50114"/>
    </source>
</evidence>
<dbReference type="GO" id="GO:0000981">
    <property type="term" value="F:DNA-binding transcription factor activity, RNA polymerase II-specific"/>
    <property type="evidence" value="ECO:0007669"/>
    <property type="project" value="TreeGrafter"/>
</dbReference>
<dbReference type="OrthoDB" id="515401at2759"/>
<dbReference type="InterPro" id="IPR013088">
    <property type="entry name" value="Znf_NHR/GATA"/>
</dbReference>
<dbReference type="InterPro" id="IPR000679">
    <property type="entry name" value="Znf_GATA"/>
</dbReference>
<dbReference type="SUPFAM" id="SSF57716">
    <property type="entry name" value="Glucocorticoid receptor-like (DNA-binding domain)"/>
    <property type="match status" value="2"/>
</dbReference>
<dbReference type="GO" id="GO:0008270">
    <property type="term" value="F:zinc ion binding"/>
    <property type="evidence" value="ECO:0007669"/>
    <property type="project" value="UniProtKB-KW"/>
</dbReference>
<name>A0A9N9DEV9_9GLOM</name>
<sequence length="394" mass="44589">MSTNSKSSLDKPLKSLVQEKEVRDDNVDSRTSNSLNKIILTPITPSNNFLSLHNICNIIQQSPIESQRSTNGSISRKEDIKRSEPLGNAHNFNVHTSISKASTEDHKFINDDDNTHRKEERETKSSYPLNWQEDTKEVYSHTFGSMITHNDSRVKPLEPMAAAATRCSNPLCLQCRYVQHNLSQIQSTSNYPSTSGIPFHYYLALPNPQASFYLPSSAYKPTQLQPQLPQGHKQKNEHTSTAEEKTICNECITQMNVQSQKRRRRKVKAMVYSIDESTIRSGEIYCCSNCGVSESPAWRRDLQGDALLCNACGLYLKVKGRPRPFEIGTDGEIRLARSGRIGVGQKCQNCGTSETPCWRGPVDGKLCNRCGLFFRQHGYHRPRTTKFTRSRSIR</sequence>
<keyword evidence="10" id="KW-1185">Reference proteome</keyword>
<evidence type="ECO:0000256" key="5">
    <source>
        <dbReference type="ARBA" id="ARBA00023242"/>
    </source>
</evidence>
<feature type="compositionally biased region" description="Basic and acidic residues" evidence="7">
    <location>
        <begin position="102"/>
        <end position="124"/>
    </location>
</feature>
<feature type="compositionally biased region" description="Basic and acidic residues" evidence="7">
    <location>
        <begin position="8"/>
        <end position="28"/>
    </location>
</feature>
<reference evidence="9" key="1">
    <citation type="submission" date="2021-06" db="EMBL/GenBank/DDBJ databases">
        <authorList>
            <person name="Kallberg Y."/>
            <person name="Tangrot J."/>
            <person name="Rosling A."/>
        </authorList>
    </citation>
    <scope>NUCLEOTIDE SEQUENCE</scope>
    <source>
        <strain evidence="9">UK204</strain>
    </source>
</reference>
<keyword evidence="2" id="KW-0479">Metal-binding</keyword>
<feature type="region of interest" description="Disordered" evidence="7">
    <location>
        <begin position="65"/>
        <end position="126"/>
    </location>
</feature>